<evidence type="ECO:0000313" key="1">
    <source>
        <dbReference type="EMBL" id="KKS97027.1"/>
    </source>
</evidence>
<evidence type="ECO:0000313" key="2">
    <source>
        <dbReference type="Proteomes" id="UP000034090"/>
    </source>
</evidence>
<dbReference type="Pfam" id="PF00300">
    <property type="entry name" value="His_Phos_1"/>
    <property type="match status" value="1"/>
</dbReference>
<dbReference type="EMBL" id="LCFQ01000013">
    <property type="protein sequence ID" value="KKS97027.1"/>
    <property type="molecule type" value="Genomic_DNA"/>
</dbReference>
<dbReference type="InterPro" id="IPR029033">
    <property type="entry name" value="His_PPase_superfam"/>
</dbReference>
<dbReference type="Gene3D" id="3.40.50.1240">
    <property type="entry name" value="Phosphoglycerate mutase-like"/>
    <property type="match status" value="1"/>
</dbReference>
<accession>A0A0G1DHF5</accession>
<evidence type="ECO:0008006" key="3">
    <source>
        <dbReference type="Google" id="ProtNLM"/>
    </source>
</evidence>
<organism evidence="1 2">
    <name type="scientific">Candidatus Woesebacteria bacterium GW2011_GWB1_43_14</name>
    <dbReference type="NCBI Taxonomy" id="1618578"/>
    <lineage>
        <taxon>Bacteria</taxon>
        <taxon>Candidatus Woeseibacteriota</taxon>
    </lineage>
</organism>
<reference evidence="1 2" key="1">
    <citation type="journal article" date="2015" name="Nature">
        <title>rRNA introns, odd ribosomes, and small enigmatic genomes across a large radiation of phyla.</title>
        <authorList>
            <person name="Brown C.T."/>
            <person name="Hug L.A."/>
            <person name="Thomas B.C."/>
            <person name="Sharon I."/>
            <person name="Castelle C.J."/>
            <person name="Singh A."/>
            <person name="Wilkins M.J."/>
            <person name="Williams K.H."/>
            <person name="Banfield J.F."/>
        </authorList>
    </citation>
    <scope>NUCLEOTIDE SEQUENCE [LARGE SCALE GENOMIC DNA]</scope>
</reference>
<protein>
    <recommendedName>
        <fullName evidence="3">Phosphoglycerate mutase</fullName>
    </recommendedName>
</protein>
<gene>
    <name evidence="1" type="ORF">UV74_C0013G0149</name>
</gene>
<dbReference type="SUPFAM" id="SSF53254">
    <property type="entry name" value="Phosphoglycerate mutase-like"/>
    <property type="match status" value="1"/>
</dbReference>
<dbReference type="STRING" id="1618578.UV74_C0013G0149"/>
<name>A0A0G1DHF5_9BACT</name>
<proteinExistence type="predicted"/>
<comment type="caution">
    <text evidence="1">The sequence shown here is derived from an EMBL/GenBank/DDBJ whole genome shotgun (WGS) entry which is preliminary data.</text>
</comment>
<dbReference type="Proteomes" id="UP000034090">
    <property type="component" value="Unassembled WGS sequence"/>
</dbReference>
<sequence length="198" mass="23103">MKKVFVRKIFPYDSTFDGEFSRYDGYDLITLRKLDPGISSHPDMELPESMKPVCVFCSDLRRGKETAGEIAKNLDVGEVVPLDLLREVKFDIKKLLTREEFEKEGSNLVRQRFVSAFIDDALEESRDEIKARMDKFINQVRKLPGGNYLVIGHSFFMKILETYRREPNLFENPSKLVKHLDVAKRTYDYGRGFDFEVD</sequence>
<dbReference type="AlphaFoldDB" id="A0A0G1DHF5"/>
<dbReference type="InterPro" id="IPR013078">
    <property type="entry name" value="His_Pase_superF_clade-1"/>
</dbReference>